<feature type="domain" description="Helix-hairpin-helix DNA-binding motif class 1" evidence="3">
    <location>
        <begin position="212"/>
        <end position="231"/>
    </location>
</feature>
<dbReference type="PANTHER" id="PTHR21180">
    <property type="entry name" value="ENDONUCLEASE/EXONUCLEASE/PHOSPHATASE FAMILY DOMAIN-CONTAINING PROTEIN 1"/>
    <property type="match status" value="1"/>
</dbReference>
<dbReference type="InterPro" id="IPR003583">
    <property type="entry name" value="Hlx-hairpin-Hlx_DNA-bd_motif"/>
</dbReference>
<feature type="compositionally biased region" description="Basic and acidic residues" evidence="1">
    <location>
        <begin position="1"/>
        <end position="15"/>
    </location>
</feature>
<dbReference type="SUPFAM" id="SSF47781">
    <property type="entry name" value="RuvA domain 2-like"/>
    <property type="match status" value="1"/>
</dbReference>
<dbReference type="SMART" id="SM00278">
    <property type="entry name" value="HhH1"/>
    <property type="match status" value="2"/>
</dbReference>
<dbReference type="GO" id="GO:0003677">
    <property type="term" value="F:DNA binding"/>
    <property type="evidence" value="ECO:0007669"/>
    <property type="project" value="InterPro"/>
</dbReference>
<evidence type="ECO:0000256" key="2">
    <source>
        <dbReference type="SAM" id="Phobius"/>
    </source>
</evidence>
<gene>
    <name evidence="4" type="ORF">HNR30_000373</name>
</gene>
<dbReference type="Pfam" id="PF10531">
    <property type="entry name" value="SLBB"/>
    <property type="match status" value="1"/>
</dbReference>
<dbReference type="Gene3D" id="3.10.560.10">
    <property type="entry name" value="Outer membrane lipoprotein wza domain like"/>
    <property type="match status" value="1"/>
</dbReference>
<name>A0A7W0CDA1_9ACTN</name>
<dbReference type="GO" id="GO:0015628">
    <property type="term" value="P:protein secretion by the type II secretion system"/>
    <property type="evidence" value="ECO:0007669"/>
    <property type="project" value="TreeGrafter"/>
</dbReference>
<dbReference type="InterPro" id="IPR019554">
    <property type="entry name" value="Soluble_ligand-bd"/>
</dbReference>
<reference evidence="4 5" key="1">
    <citation type="submission" date="2020-07" db="EMBL/GenBank/DDBJ databases">
        <title>Genomic Encyclopedia of Type Strains, Phase IV (KMG-IV): sequencing the most valuable type-strain genomes for metagenomic binning, comparative biology and taxonomic classification.</title>
        <authorList>
            <person name="Goeker M."/>
        </authorList>
    </citation>
    <scope>NUCLEOTIDE SEQUENCE [LARGE SCALE GENOMIC DNA]</scope>
    <source>
        <strain evidence="4 5">DSM 45533</strain>
    </source>
</reference>
<organism evidence="4 5">
    <name type="scientific">Nonomuraea soli</name>
    <dbReference type="NCBI Taxonomy" id="1032476"/>
    <lineage>
        <taxon>Bacteria</taxon>
        <taxon>Bacillati</taxon>
        <taxon>Actinomycetota</taxon>
        <taxon>Actinomycetes</taxon>
        <taxon>Streptosporangiales</taxon>
        <taxon>Streptosporangiaceae</taxon>
        <taxon>Nonomuraea</taxon>
    </lineage>
</organism>
<evidence type="ECO:0000256" key="1">
    <source>
        <dbReference type="SAM" id="MobiDB-lite"/>
    </source>
</evidence>
<keyword evidence="2" id="KW-0472">Membrane</keyword>
<dbReference type="Pfam" id="PF12836">
    <property type="entry name" value="HHH_3"/>
    <property type="match status" value="1"/>
</dbReference>
<evidence type="ECO:0000259" key="3">
    <source>
        <dbReference type="SMART" id="SM00278"/>
    </source>
</evidence>
<dbReference type="GO" id="GO:0006281">
    <property type="term" value="P:DNA repair"/>
    <property type="evidence" value="ECO:0007669"/>
    <property type="project" value="InterPro"/>
</dbReference>
<accession>A0A7W0CDA1</accession>
<evidence type="ECO:0000313" key="4">
    <source>
        <dbReference type="EMBL" id="MBA2889038.1"/>
    </source>
</evidence>
<dbReference type="Proteomes" id="UP000530928">
    <property type="component" value="Unassembled WGS sequence"/>
</dbReference>
<keyword evidence="5" id="KW-1185">Reference proteome</keyword>
<feature type="transmembrane region" description="Helical" evidence="2">
    <location>
        <begin position="51"/>
        <end position="70"/>
    </location>
</feature>
<evidence type="ECO:0000313" key="5">
    <source>
        <dbReference type="Proteomes" id="UP000530928"/>
    </source>
</evidence>
<feature type="domain" description="Helix-hairpin-helix DNA-binding motif class 1" evidence="3">
    <location>
        <begin position="182"/>
        <end position="201"/>
    </location>
</feature>
<dbReference type="PANTHER" id="PTHR21180:SF32">
    <property type="entry name" value="ENDONUCLEASE_EXONUCLEASE_PHOSPHATASE FAMILY DOMAIN-CONTAINING PROTEIN 1"/>
    <property type="match status" value="1"/>
</dbReference>
<dbReference type="Gene3D" id="1.10.150.310">
    <property type="entry name" value="Tex RuvX-like domain-like"/>
    <property type="match status" value="1"/>
</dbReference>
<dbReference type="EMBL" id="JACDUR010000001">
    <property type="protein sequence ID" value="MBA2889038.1"/>
    <property type="molecule type" value="Genomic_DNA"/>
</dbReference>
<sequence>MRAYDQERTAAETRLRSITSPHEPPRPPRSFQAFREADTGARPGPSAGSPLRALVAVGLLAVLVAAFFVWRAQPDVEPLAPLTPSPPGATTAKASVGQVIVHVAGKVRRPGVYTLAAGSRVADAVEAAGGVRQGAGSGTVLGSVNLARRVVDGEQITVGLAATAAAGAQGDPLVNLNTASPEQLEQLPGVGEVLAQRIAAFRDSHGGFQSVEQLRQVSGIGPRKFEEIRDKVQL</sequence>
<protein>
    <submittedName>
        <fullName evidence="4">Competence protein ComEA</fullName>
    </submittedName>
</protein>
<dbReference type="RefSeq" id="WP_312894184.1">
    <property type="nucleotide sequence ID" value="NZ_BAABAM010000001.1"/>
</dbReference>
<proteinExistence type="predicted"/>
<dbReference type="InterPro" id="IPR004509">
    <property type="entry name" value="Competence_ComEA_HhH"/>
</dbReference>
<dbReference type="InterPro" id="IPR051675">
    <property type="entry name" value="Endo/Exo/Phosphatase_dom_1"/>
</dbReference>
<keyword evidence="2" id="KW-0812">Transmembrane</keyword>
<keyword evidence="2" id="KW-1133">Transmembrane helix</keyword>
<comment type="caution">
    <text evidence="4">The sequence shown here is derived from an EMBL/GenBank/DDBJ whole genome shotgun (WGS) entry which is preliminary data.</text>
</comment>
<dbReference type="NCBIfam" id="TIGR00426">
    <property type="entry name" value="competence protein ComEA helix-hairpin-helix repeat region"/>
    <property type="match status" value="1"/>
</dbReference>
<dbReference type="GO" id="GO:0015627">
    <property type="term" value="C:type II protein secretion system complex"/>
    <property type="evidence" value="ECO:0007669"/>
    <property type="project" value="TreeGrafter"/>
</dbReference>
<dbReference type="AlphaFoldDB" id="A0A7W0CDA1"/>
<feature type="region of interest" description="Disordered" evidence="1">
    <location>
        <begin position="1"/>
        <end position="31"/>
    </location>
</feature>
<dbReference type="InterPro" id="IPR010994">
    <property type="entry name" value="RuvA_2-like"/>
</dbReference>